<dbReference type="RefSeq" id="XP_005832633.1">
    <property type="nucleotide sequence ID" value="XM_005832576.1"/>
</dbReference>
<evidence type="ECO:0000313" key="4">
    <source>
        <dbReference type="Proteomes" id="UP000011087"/>
    </source>
</evidence>
<dbReference type="KEGG" id="gtt:GUITHDRAFT_108530"/>
<dbReference type="AlphaFoldDB" id="L1JAT6"/>
<name>L1JAT6_GUITC</name>
<evidence type="ECO:0000256" key="1">
    <source>
        <dbReference type="SAM" id="MobiDB-lite"/>
    </source>
</evidence>
<proteinExistence type="predicted"/>
<dbReference type="EnsemblProtists" id="EKX45653">
    <property type="protein sequence ID" value="EKX45653"/>
    <property type="gene ID" value="GUITHDRAFT_108530"/>
</dbReference>
<dbReference type="PaxDb" id="55529-EKX45653"/>
<feature type="compositionally biased region" description="Basic and acidic residues" evidence="1">
    <location>
        <begin position="407"/>
        <end position="422"/>
    </location>
</feature>
<dbReference type="Proteomes" id="UP000011087">
    <property type="component" value="Unassembled WGS sequence"/>
</dbReference>
<organism evidence="2">
    <name type="scientific">Guillardia theta (strain CCMP2712)</name>
    <name type="common">Cryptophyte</name>
    <dbReference type="NCBI Taxonomy" id="905079"/>
    <lineage>
        <taxon>Eukaryota</taxon>
        <taxon>Cryptophyceae</taxon>
        <taxon>Pyrenomonadales</taxon>
        <taxon>Geminigeraceae</taxon>
        <taxon>Guillardia</taxon>
    </lineage>
</organism>
<evidence type="ECO:0000313" key="2">
    <source>
        <dbReference type="EMBL" id="EKX45653.1"/>
    </source>
</evidence>
<evidence type="ECO:0000313" key="3">
    <source>
        <dbReference type="EnsemblProtists" id="EKX45653"/>
    </source>
</evidence>
<gene>
    <name evidence="2" type="ORF">GUITHDRAFT_108530</name>
</gene>
<dbReference type="GeneID" id="17302253"/>
<reference evidence="4" key="2">
    <citation type="submission" date="2012-11" db="EMBL/GenBank/DDBJ databases">
        <authorList>
            <person name="Kuo A."/>
            <person name="Curtis B.A."/>
            <person name="Tanifuji G."/>
            <person name="Burki F."/>
            <person name="Gruber A."/>
            <person name="Irimia M."/>
            <person name="Maruyama S."/>
            <person name="Arias M.C."/>
            <person name="Ball S.G."/>
            <person name="Gile G.H."/>
            <person name="Hirakawa Y."/>
            <person name="Hopkins J.F."/>
            <person name="Rensing S.A."/>
            <person name="Schmutz J."/>
            <person name="Symeonidi A."/>
            <person name="Elias M."/>
            <person name="Eveleigh R.J."/>
            <person name="Herman E.K."/>
            <person name="Klute M.J."/>
            <person name="Nakayama T."/>
            <person name="Obornik M."/>
            <person name="Reyes-Prieto A."/>
            <person name="Armbrust E.V."/>
            <person name="Aves S.J."/>
            <person name="Beiko R.G."/>
            <person name="Coutinho P."/>
            <person name="Dacks J.B."/>
            <person name="Durnford D.G."/>
            <person name="Fast N.M."/>
            <person name="Green B.R."/>
            <person name="Grisdale C."/>
            <person name="Hempe F."/>
            <person name="Henrissat B."/>
            <person name="Hoppner M.P."/>
            <person name="Ishida K.-I."/>
            <person name="Kim E."/>
            <person name="Koreny L."/>
            <person name="Kroth P.G."/>
            <person name="Liu Y."/>
            <person name="Malik S.-B."/>
            <person name="Maier U.G."/>
            <person name="McRose D."/>
            <person name="Mock T."/>
            <person name="Neilson J.A."/>
            <person name="Onodera N.T."/>
            <person name="Poole A.M."/>
            <person name="Pritham E.J."/>
            <person name="Richards T.A."/>
            <person name="Rocap G."/>
            <person name="Roy S.W."/>
            <person name="Sarai C."/>
            <person name="Schaack S."/>
            <person name="Shirato S."/>
            <person name="Slamovits C.H."/>
            <person name="Spencer D.F."/>
            <person name="Suzuki S."/>
            <person name="Worden A.Z."/>
            <person name="Zauner S."/>
            <person name="Barry K."/>
            <person name="Bell C."/>
            <person name="Bharti A.K."/>
            <person name="Crow J.A."/>
            <person name="Grimwood J."/>
            <person name="Kramer R."/>
            <person name="Lindquist E."/>
            <person name="Lucas S."/>
            <person name="Salamov A."/>
            <person name="McFadden G.I."/>
            <person name="Lane C.E."/>
            <person name="Keeling P.J."/>
            <person name="Gray M.W."/>
            <person name="Grigoriev I.V."/>
            <person name="Archibald J.M."/>
        </authorList>
    </citation>
    <scope>NUCLEOTIDE SEQUENCE</scope>
    <source>
        <strain evidence="4">CCMP2712</strain>
    </source>
</reference>
<accession>L1JAT6</accession>
<reference evidence="2 4" key="1">
    <citation type="journal article" date="2012" name="Nature">
        <title>Algal genomes reveal evolutionary mosaicism and the fate of nucleomorphs.</title>
        <authorList>
            <consortium name="DOE Joint Genome Institute"/>
            <person name="Curtis B.A."/>
            <person name="Tanifuji G."/>
            <person name="Burki F."/>
            <person name="Gruber A."/>
            <person name="Irimia M."/>
            <person name="Maruyama S."/>
            <person name="Arias M.C."/>
            <person name="Ball S.G."/>
            <person name="Gile G.H."/>
            <person name="Hirakawa Y."/>
            <person name="Hopkins J.F."/>
            <person name="Kuo A."/>
            <person name="Rensing S.A."/>
            <person name="Schmutz J."/>
            <person name="Symeonidi A."/>
            <person name="Elias M."/>
            <person name="Eveleigh R.J."/>
            <person name="Herman E.K."/>
            <person name="Klute M.J."/>
            <person name="Nakayama T."/>
            <person name="Obornik M."/>
            <person name="Reyes-Prieto A."/>
            <person name="Armbrust E.V."/>
            <person name="Aves S.J."/>
            <person name="Beiko R.G."/>
            <person name="Coutinho P."/>
            <person name="Dacks J.B."/>
            <person name="Durnford D.G."/>
            <person name="Fast N.M."/>
            <person name="Green B.R."/>
            <person name="Grisdale C.J."/>
            <person name="Hempel F."/>
            <person name="Henrissat B."/>
            <person name="Hoppner M.P."/>
            <person name="Ishida K."/>
            <person name="Kim E."/>
            <person name="Koreny L."/>
            <person name="Kroth P.G."/>
            <person name="Liu Y."/>
            <person name="Malik S.B."/>
            <person name="Maier U.G."/>
            <person name="McRose D."/>
            <person name="Mock T."/>
            <person name="Neilson J.A."/>
            <person name="Onodera N.T."/>
            <person name="Poole A.M."/>
            <person name="Pritham E.J."/>
            <person name="Richards T.A."/>
            <person name="Rocap G."/>
            <person name="Roy S.W."/>
            <person name="Sarai C."/>
            <person name="Schaack S."/>
            <person name="Shirato S."/>
            <person name="Slamovits C.H."/>
            <person name="Spencer D.F."/>
            <person name="Suzuki S."/>
            <person name="Worden A.Z."/>
            <person name="Zauner S."/>
            <person name="Barry K."/>
            <person name="Bell C."/>
            <person name="Bharti A.K."/>
            <person name="Crow J.A."/>
            <person name="Grimwood J."/>
            <person name="Kramer R."/>
            <person name="Lindquist E."/>
            <person name="Lucas S."/>
            <person name="Salamov A."/>
            <person name="McFadden G.I."/>
            <person name="Lane C.E."/>
            <person name="Keeling P.J."/>
            <person name="Gray M.W."/>
            <person name="Grigoriev I.V."/>
            <person name="Archibald J.M."/>
        </authorList>
    </citation>
    <scope>NUCLEOTIDE SEQUENCE</scope>
    <source>
        <strain evidence="2 4">CCMP2712</strain>
    </source>
</reference>
<sequence>MAGGMKWSCMSSVTIDLELSVPHPMWADRRSTLSLRARGMPTGMYASRWTVERRVDDANELKYESQEMLRADDLQELHTNLTVPALPHGLYAASFLISKGDEMLLHCDVGPWRAVLDPSVGVCCKMPSYRREDPCESLTSWMQCMKLERLLSCEAFLELHRHGRLHESLTASGFSDVQAEGILQCYRETRTGLVFALLDPPLIPLTSRVTCIMESISRARASFAHDYLRAALFLSANFTHLLQEPSFLAQIQELDVDVIQTYQDFHSKASFLLDAILESPYEQTILIESCQVCSLQTDLLWLLRYKDLLLPPIGSSVGDKNLDSSCSADAHVDKESLVSQLIVLKKSAPVQELLRQLSTDLLERREEGPLSSLLGEVASKHSTLNIAWLNAETQCHSQHFASSGTSDRPREDAGKEGKEPSARSRLCELLLELPATREELPTLSAIRLTTGREWDYSESSLNMAMRVCYHLFRVALKQDPPTSSSSEAIVSGLGPVDDANGAQPAVDPDNIFCWFDMPFLAHLLLNRLLFARREGMDSLVYLANRRDFGKRKGNFLKLPAMRKALELYDTAVWVDLDGYMPSSVRNLTRPRFTQLFLAPEQALALNVCPQPPHYLLSGFMIMRSNRFNQELLWRVSSYTQDGELPCDQQAIQHVLLEYANASGRLAYDRRCILHYDEFCYAKVLAANGIPEGSSPLPQVSTSPFCGAAGQTLQLMCGCSSQEFPYLDTCQERETMLVHFGRMRFRSRFSELMDDNIQRLFDQPPLDSSPAAR</sequence>
<dbReference type="OrthoDB" id="10689073at2759"/>
<dbReference type="HOGENOM" id="CLU_362271_0_0_1"/>
<keyword evidence="4" id="KW-1185">Reference proteome</keyword>
<feature type="region of interest" description="Disordered" evidence="1">
    <location>
        <begin position="399"/>
        <end position="422"/>
    </location>
</feature>
<dbReference type="EMBL" id="JH992998">
    <property type="protein sequence ID" value="EKX45653.1"/>
    <property type="molecule type" value="Genomic_DNA"/>
</dbReference>
<reference evidence="3" key="3">
    <citation type="submission" date="2016-03" db="UniProtKB">
        <authorList>
            <consortium name="EnsemblProtists"/>
        </authorList>
    </citation>
    <scope>IDENTIFICATION</scope>
</reference>
<protein>
    <submittedName>
        <fullName evidence="2 3">Uncharacterized protein</fullName>
    </submittedName>
</protein>